<dbReference type="InterPro" id="IPR000073">
    <property type="entry name" value="AB_hydrolase_1"/>
</dbReference>
<protein>
    <recommendedName>
        <fullName evidence="3">AB hydrolase-1 domain-containing protein</fullName>
    </recommendedName>
</protein>
<keyword evidence="5" id="KW-1185">Reference proteome</keyword>
<organism evidence="4 5">
    <name type="scientific">Heterodermia speciosa</name>
    <dbReference type="NCBI Taxonomy" id="116794"/>
    <lineage>
        <taxon>Eukaryota</taxon>
        <taxon>Fungi</taxon>
        <taxon>Dikarya</taxon>
        <taxon>Ascomycota</taxon>
        <taxon>Pezizomycotina</taxon>
        <taxon>Lecanoromycetes</taxon>
        <taxon>OSLEUM clade</taxon>
        <taxon>Lecanoromycetidae</taxon>
        <taxon>Caliciales</taxon>
        <taxon>Physciaceae</taxon>
        <taxon>Heterodermia</taxon>
    </lineage>
</organism>
<dbReference type="Gene3D" id="3.40.50.1820">
    <property type="entry name" value="alpha/beta hydrolase"/>
    <property type="match status" value="1"/>
</dbReference>
<gene>
    <name evidence="4" type="ORF">HETSPECPRED_009236</name>
</gene>
<dbReference type="AlphaFoldDB" id="A0A8H3G7E1"/>
<evidence type="ECO:0000313" key="4">
    <source>
        <dbReference type="EMBL" id="CAF9934468.1"/>
    </source>
</evidence>
<dbReference type="GO" id="GO:0016787">
    <property type="term" value="F:hydrolase activity"/>
    <property type="evidence" value="ECO:0007669"/>
    <property type="project" value="UniProtKB-KW"/>
</dbReference>
<evidence type="ECO:0000256" key="2">
    <source>
        <dbReference type="ARBA" id="ARBA00038334"/>
    </source>
</evidence>
<evidence type="ECO:0000259" key="3">
    <source>
        <dbReference type="Pfam" id="PF00561"/>
    </source>
</evidence>
<dbReference type="PRINTS" id="PR00412">
    <property type="entry name" value="EPOXHYDRLASE"/>
</dbReference>
<evidence type="ECO:0000256" key="1">
    <source>
        <dbReference type="ARBA" id="ARBA00022801"/>
    </source>
</evidence>
<keyword evidence="1" id="KW-0378">Hydrolase</keyword>
<feature type="domain" description="AB hydrolase-1" evidence="3">
    <location>
        <begin position="28"/>
        <end position="320"/>
    </location>
</feature>
<evidence type="ECO:0000313" key="5">
    <source>
        <dbReference type="Proteomes" id="UP000664521"/>
    </source>
</evidence>
<sequence>MTAITEHHVVYAGDKKINYLAAGPVNGPLILFIHGWPGTAITWKAQIDAFAALGFRAIAPDMPGYGKSTARRVVEDYSQEALVEGMMALLAGTGHHVGIWVGHDWGAGVTSSVARQHPEAVKALINLCVPYHTIELGWDGFLPLVNREIYPADEYEFGQWDYMRNWEENFEKTIQWCDQDPAGLCKAFLQRTSQPSNRFAPLGLVRKNGWLGGIPKPPAVDATGPPILPADVFDSFAADMQRTGFWPGTAYYLNHERNAEYNGKAPSGGRLKQPVLFVHALWDTVCDTKTSRLVEPMREFCSNLTEVTVEAGHWVQFEKPGYVNAALFRFIVDELPSEWPGFWDSGYTKKKLVL</sequence>
<dbReference type="InterPro" id="IPR029058">
    <property type="entry name" value="AB_hydrolase_fold"/>
</dbReference>
<comment type="caution">
    <text evidence="4">The sequence shown here is derived from an EMBL/GenBank/DDBJ whole genome shotgun (WGS) entry which is preliminary data.</text>
</comment>
<dbReference type="EMBL" id="CAJPDS010000075">
    <property type="protein sequence ID" value="CAF9934468.1"/>
    <property type="molecule type" value="Genomic_DNA"/>
</dbReference>
<dbReference type="SUPFAM" id="SSF53474">
    <property type="entry name" value="alpha/beta-Hydrolases"/>
    <property type="match status" value="1"/>
</dbReference>
<dbReference type="OrthoDB" id="408373at2759"/>
<proteinExistence type="inferred from homology"/>
<dbReference type="Pfam" id="PF00561">
    <property type="entry name" value="Abhydrolase_1"/>
    <property type="match status" value="1"/>
</dbReference>
<dbReference type="InterPro" id="IPR000639">
    <property type="entry name" value="Epox_hydrolase-like"/>
</dbReference>
<accession>A0A8H3G7E1</accession>
<dbReference type="PANTHER" id="PTHR43329">
    <property type="entry name" value="EPOXIDE HYDROLASE"/>
    <property type="match status" value="1"/>
</dbReference>
<name>A0A8H3G7E1_9LECA</name>
<reference evidence="4" key="1">
    <citation type="submission" date="2021-03" db="EMBL/GenBank/DDBJ databases">
        <authorList>
            <person name="Tagirdzhanova G."/>
        </authorList>
    </citation>
    <scope>NUCLEOTIDE SEQUENCE</scope>
</reference>
<dbReference type="Proteomes" id="UP000664521">
    <property type="component" value="Unassembled WGS sequence"/>
</dbReference>
<comment type="similarity">
    <text evidence="2">Belongs to the AB hydrolase superfamily. Epoxide hydrolase family.</text>
</comment>
<dbReference type="PRINTS" id="PR00111">
    <property type="entry name" value="ABHYDROLASE"/>
</dbReference>